<keyword evidence="2" id="KW-0576">Peroxisome</keyword>
<dbReference type="InterPro" id="IPR000873">
    <property type="entry name" value="AMP-dep_synth/lig_dom"/>
</dbReference>
<evidence type="ECO:0000256" key="1">
    <source>
        <dbReference type="ARBA" id="ARBA00004275"/>
    </source>
</evidence>
<reference evidence="5" key="1">
    <citation type="submission" date="2013-09" db="EMBL/GenBank/DDBJ databases">
        <title>The Genome Sequence of Anopheles maculatus species B.</title>
        <authorList>
            <consortium name="The Broad Institute Genomics Platform"/>
            <person name="Neafsey D.E."/>
            <person name="Besansky N."/>
            <person name="Howell P."/>
            <person name="Walton C."/>
            <person name="Young S.K."/>
            <person name="Zeng Q."/>
            <person name="Gargeya S."/>
            <person name="Fitzgerald M."/>
            <person name="Haas B."/>
            <person name="Abouelleil A."/>
            <person name="Allen A.W."/>
            <person name="Alvarado L."/>
            <person name="Arachchi H.M."/>
            <person name="Berlin A.M."/>
            <person name="Chapman S.B."/>
            <person name="Gainer-Dewar J."/>
            <person name="Goldberg J."/>
            <person name="Griggs A."/>
            <person name="Gujja S."/>
            <person name="Hansen M."/>
            <person name="Howarth C."/>
            <person name="Imamovic A."/>
            <person name="Ireland A."/>
            <person name="Larimer J."/>
            <person name="McCowan C."/>
            <person name="Murphy C."/>
            <person name="Pearson M."/>
            <person name="Poon T.W."/>
            <person name="Priest M."/>
            <person name="Roberts A."/>
            <person name="Saif S."/>
            <person name="Shea T."/>
            <person name="Sisk P."/>
            <person name="Sykes S."/>
            <person name="Wortman J."/>
            <person name="Nusbaum C."/>
            <person name="Birren B."/>
        </authorList>
    </citation>
    <scope>NUCLEOTIDE SEQUENCE [LARGE SCALE GENOMIC DNA]</scope>
    <source>
        <strain evidence="5">maculatus3</strain>
    </source>
</reference>
<dbReference type="PANTHER" id="PTHR24096">
    <property type="entry name" value="LONG-CHAIN-FATTY-ACID--COA LIGASE"/>
    <property type="match status" value="1"/>
</dbReference>
<dbReference type="VEuPathDB" id="VectorBase:AMAM023390"/>
<dbReference type="Pfam" id="PF00501">
    <property type="entry name" value="AMP-binding"/>
    <property type="match status" value="1"/>
</dbReference>
<name>A0A182TBA4_9DIPT</name>
<comment type="subcellular location">
    <subcellularLocation>
        <location evidence="1">Peroxisome</location>
    </subcellularLocation>
</comment>
<feature type="domain" description="AMP-dependent synthetase/ligase" evidence="3">
    <location>
        <begin position="3"/>
        <end position="216"/>
    </location>
</feature>
<reference evidence="4" key="2">
    <citation type="submission" date="2020-05" db="UniProtKB">
        <authorList>
            <consortium name="EnsemblMetazoa"/>
        </authorList>
    </citation>
    <scope>IDENTIFICATION</scope>
    <source>
        <strain evidence="4">maculatus3</strain>
    </source>
</reference>
<dbReference type="GO" id="GO:0004467">
    <property type="term" value="F:long-chain fatty acid-CoA ligase activity"/>
    <property type="evidence" value="ECO:0007669"/>
    <property type="project" value="TreeGrafter"/>
</dbReference>
<dbReference type="Gene3D" id="3.40.50.980">
    <property type="match status" value="2"/>
</dbReference>
<evidence type="ECO:0000256" key="2">
    <source>
        <dbReference type="ARBA" id="ARBA00023140"/>
    </source>
</evidence>
<dbReference type="PROSITE" id="PS00455">
    <property type="entry name" value="AMP_BINDING"/>
    <property type="match status" value="1"/>
</dbReference>
<dbReference type="SUPFAM" id="SSF56801">
    <property type="entry name" value="Acetyl-CoA synthetase-like"/>
    <property type="match status" value="1"/>
</dbReference>
<proteinExistence type="predicted"/>
<dbReference type="EnsemblMetazoa" id="AMAM023390-RA">
    <property type="protein sequence ID" value="AMAM023390-PA"/>
    <property type="gene ID" value="AMAM023390"/>
</dbReference>
<dbReference type="InterPro" id="IPR020845">
    <property type="entry name" value="AMP-binding_CS"/>
</dbReference>
<dbReference type="AlphaFoldDB" id="A0A182TBA4"/>
<evidence type="ECO:0000259" key="3">
    <source>
        <dbReference type="Pfam" id="PF00501"/>
    </source>
</evidence>
<organism evidence="4 5">
    <name type="scientific">Anopheles maculatus</name>
    <dbReference type="NCBI Taxonomy" id="74869"/>
    <lineage>
        <taxon>Eukaryota</taxon>
        <taxon>Metazoa</taxon>
        <taxon>Ecdysozoa</taxon>
        <taxon>Arthropoda</taxon>
        <taxon>Hexapoda</taxon>
        <taxon>Insecta</taxon>
        <taxon>Pterygota</taxon>
        <taxon>Neoptera</taxon>
        <taxon>Endopterygota</taxon>
        <taxon>Diptera</taxon>
        <taxon>Nematocera</taxon>
        <taxon>Culicoidea</taxon>
        <taxon>Culicidae</taxon>
        <taxon>Anophelinae</taxon>
        <taxon>Anopheles</taxon>
        <taxon>Anopheles maculatus group</taxon>
    </lineage>
</organism>
<evidence type="ECO:0000313" key="4">
    <source>
        <dbReference type="EnsemblMetazoa" id="AMAM023390-PA"/>
    </source>
</evidence>
<protein>
    <recommendedName>
        <fullName evidence="3">AMP-dependent synthetase/ligase domain-containing protein</fullName>
    </recommendedName>
</protein>
<evidence type="ECO:0000313" key="5">
    <source>
        <dbReference type="Proteomes" id="UP000075901"/>
    </source>
</evidence>
<dbReference type="Proteomes" id="UP000075901">
    <property type="component" value="Unassembled WGS sequence"/>
</dbReference>
<dbReference type="GO" id="GO:0046949">
    <property type="term" value="P:fatty-acyl-CoA biosynthetic process"/>
    <property type="evidence" value="ECO:0007669"/>
    <property type="project" value="TreeGrafter"/>
</dbReference>
<sequence>MTYEMTNRMARGLLSQKGCAMRKNDVLGLLLPNIPEFVPALHGGLLAGLSVTFANPLYTAEEVCRQFENAGVTAIVTLPMLLPVAEMFRSKVKQYKGTICIGGKHDLDKNIYGFEQFLKENHRSELPEIDCHKTAILPYSSGTTGLPKGVELSHYNLVANLAQGSHPSISKYYQPEYIDKKETILTIPPYFHIYGLNAILHSVLKSKNHIVSIPRYLWHFRILLHSQLNAQVLPKTVTPYLLVILLFLYKFLSNSVNSFTSHFHLTVLLYDEKHFRKSSLNFKLAKHTHAPPERTTFFEKPFSTEPHIVNAFCITKGIDNYPLRSAEG</sequence>
<accession>A0A182TBA4</accession>
<keyword evidence="5" id="KW-1185">Reference proteome</keyword>
<dbReference type="GO" id="GO:0005777">
    <property type="term" value="C:peroxisome"/>
    <property type="evidence" value="ECO:0007669"/>
    <property type="project" value="UniProtKB-SubCell"/>
</dbReference>
<dbReference type="PANTHER" id="PTHR24096:SF394">
    <property type="entry name" value="LUCIFERIN 4-MONOOXYGENASE"/>
    <property type="match status" value="1"/>
</dbReference>